<dbReference type="Pfam" id="PF13240">
    <property type="entry name" value="Zn_Ribbon_1"/>
    <property type="match status" value="1"/>
</dbReference>
<dbReference type="EMBL" id="JBBMFA010000082">
    <property type="protein sequence ID" value="MEQ2520159.1"/>
    <property type="molecule type" value="Genomic_DNA"/>
</dbReference>
<proteinExistence type="predicted"/>
<keyword evidence="4" id="KW-1185">Reference proteome</keyword>
<dbReference type="Proteomes" id="UP001477672">
    <property type="component" value="Unassembled WGS sequence"/>
</dbReference>
<gene>
    <name evidence="3" type="ORF">WMO24_06915</name>
</gene>
<evidence type="ECO:0000313" key="3">
    <source>
        <dbReference type="EMBL" id="MEQ2520159.1"/>
    </source>
</evidence>
<name>A0ABV1GEC6_9FIRM</name>
<reference evidence="3 4" key="1">
    <citation type="submission" date="2024-03" db="EMBL/GenBank/DDBJ databases">
        <title>Human intestinal bacterial collection.</title>
        <authorList>
            <person name="Pauvert C."/>
            <person name="Hitch T.C.A."/>
            <person name="Clavel T."/>
        </authorList>
    </citation>
    <scope>NUCLEOTIDE SEQUENCE [LARGE SCALE GENOMIC DNA]</scope>
    <source>
        <strain evidence="3 4">CLA-JM-H11</strain>
    </source>
</reference>
<organism evidence="3 4">
    <name type="scientific">Ruthenibacterium intestinale</name>
    <dbReference type="NCBI Taxonomy" id="3133163"/>
    <lineage>
        <taxon>Bacteria</taxon>
        <taxon>Bacillati</taxon>
        <taxon>Bacillota</taxon>
        <taxon>Clostridia</taxon>
        <taxon>Eubacteriales</taxon>
        <taxon>Oscillospiraceae</taxon>
        <taxon>Ruthenibacterium</taxon>
    </lineage>
</organism>
<feature type="transmembrane region" description="Helical" evidence="1">
    <location>
        <begin position="161"/>
        <end position="187"/>
    </location>
</feature>
<dbReference type="RefSeq" id="WP_349215611.1">
    <property type="nucleotide sequence ID" value="NZ_JBBMFA010000082.1"/>
</dbReference>
<keyword evidence="1" id="KW-0812">Transmembrane</keyword>
<keyword evidence="1" id="KW-0472">Membrane</keyword>
<feature type="transmembrane region" description="Helical" evidence="1">
    <location>
        <begin position="118"/>
        <end position="140"/>
    </location>
</feature>
<protein>
    <submittedName>
        <fullName evidence="3">Zinc ribbon domain-containing protein</fullName>
    </submittedName>
</protein>
<evidence type="ECO:0000259" key="2">
    <source>
        <dbReference type="Pfam" id="PF13240"/>
    </source>
</evidence>
<accession>A0ABV1GEC6</accession>
<feature type="transmembrane region" description="Helical" evidence="1">
    <location>
        <begin position="78"/>
        <end position="98"/>
    </location>
</feature>
<evidence type="ECO:0000256" key="1">
    <source>
        <dbReference type="SAM" id="Phobius"/>
    </source>
</evidence>
<sequence>MVCRNCGRELPQGALFCPRCGARTDAPVYSVADVPDPYYAREFASIAAGNPGRFNFAAFFLGPFHALYRGFFSCFWKLYFPLLLVQCVGELFACLYAGNIALSQLNTGGTGTLFGPPVLVSWLFSVVCGVWGLTVAIYNGATFNRRYCAYVQGDATRKPHVGALIGLIAGYLVWIVALVALIFSMAFRAFQTSSDWDLPEWDDYNSYYEDEWAGDEFYNGSYGSQVDDIFQQYLDYDQAYINGYLLEAERTGSYLEQFQRAHMFYSDEIPVYQAMSAGFDQLSVTEDVVENEELGVDAYLDITAVLGDTTFQLTVQQWDSYVWFVGQSCYLTDSPDDVYYMSVEELESVLAYCYEQVDGSDTSSMARAVRGSWSEENGSTFKITADTLAGEYYGLGTMIDGKVQGWNTDGGYVLMSVDESGENLTLEYYDAEGNLTQTKQCARA</sequence>
<feature type="domain" description="Zinc-ribbon" evidence="2">
    <location>
        <begin position="3"/>
        <end position="23"/>
    </location>
</feature>
<keyword evidence="1" id="KW-1133">Transmembrane helix</keyword>
<dbReference type="InterPro" id="IPR026870">
    <property type="entry name" value="Zinc_ribbon_dom"/>
</dbReference>
<comment type="caution">
    <text evidence="3">The sequence shown here is derived from an EMBL/GenBank/DDBJ whole genome shotgun (WGS) entry which is preliminary data.</text>
</comment>
<evidence type="ECO:0000313" key="4">
    <source>
        <dbReference type="Proteomes" id="UP001477672"/>
    </source>
</evidence>